<evidence type="ECO:0000313" key="2">
    <source>
        <dbReference type="EMBL" id="CAB4011204.1"/>
    </source>
</evidence>
<proteinExistence type="predicted"/>
<accession>A0A7D9IQW2</accession>
<dbReference type="EMBL" id="CACRXK020007067">
    <property type="protein sequence ID" value="CAB4011204.1"/>
    <property type="molecule type" value="Genomic_DNA"/>
</dbReference>
<evidence type="ECO:0000313" key="3">
    <source>
        <dbReference type="Proteomes" id="UP001152795"/>
    </source>
</evidence>
<feature type="region of interest" description="Disordered" evidence="1">
    <location>
        <begin position="1"/>
        <end position="38"/>
    </location>
</feature>
<reference evidence="2" key="1">
    <citation type="submission" date="2020-04" db="EMBL/GenBank/DDBJ databases">
        <authorList>
            <person name="Alioto T."/>
            <person name="Alioto T."/>
            <person name="Gomez Garrido J."/>
        </authorList>
    </citation>
    <scope>NUCLEOTIDE SEQUENCE</scope>
    <source>
        <strain evidence="2">A484AB</strain>
    </source>
</reference>
<organism evidence="2 3">
    <name type="scientific">Paramuricea clavata</name>
    <name type="common">Red gorgonian</name>
    <name type="synonym">Violescent sea-whip</name>
    <dbReference type="NCBI Taxonomy" id="317549"/>
    <lineage>
        <taxon>Eukaryota</taxon>
        <taxon>Metazoa</taxon>
        <taxon>Cnidaria</taxon>
        <taxon>Anthozoa</taxon>
        <taxon>Octocorallia</taxon>
        <taxon>Malacalcyonacea</taxon>
        <taxon>Plexauridae</taxon>
        <taxon>Paramuricea</taxon>
    </lineage>
</organism>
<comment type="caution">
    <text evidence="2">The sequence shown here is derived from an EMBL/GenBank/DDBJ whole genome shotgun (WGS) entry which is preliminary data.</text>
</comment>
<dbReference type="AlphaFoldDB" id="A0A7D9IQW2"/>
<sequence length="59" mass="6914">MELEEAESKGNAQHQETEIQNEDTHSQCVDETGEELELDEEEKYTIEMIKKKLEMSENL</sequence>
<keyword evidence="3" id="KW-1185">Reference proteome</keyword>
<name>A0A7D9IQW2_PARCT</name>
<dbReference type="Proteomes" id="UP001152795">
    <property type="component" value="Unassembled WGS sequence"/>
</dbReference>
<evidence type="ECO:0000256" key="1">
    <source>
        <dbReference type="SAM" id="MobiDB-lite"/>
    </source>
</evidence>
<protein>
    <submittedName>
        <fullName evidence="2">Uncharacterized protein</fullName>
    </submittedName>
</protein>
<gene>
    <name evidence="2" type="ORF">PACLA_8A030723</name>
</gene>